<gene>
    <name evidence="1" type="ORF">NP233_g60</name>
</gene>
<proteinExistence type="predicted"/>
<dbReference type="Proteomes" id="UP001213000">
    <property type="component" value="Unassembled WGS sequence"/>
</dbReference>
<keyword evidence="2" id="KW-1185">Reference proteome</keyword>
<dbReference type="AlphaFoldDB" id="A0AAD5W353"/>
<sequence length="131" mass="14872">MELLQQDDFEIVYVKGEDNAVADALSRMDFDETSTEADAWKHCPNDYIDKLDIPVCAILEAPRISPWETVQSLRDAMNGCTPQHPVTAVMKILPEDELCKAIIQGYKEDAWCKKAIETKMDYLTTEGNLLF</sequence>
<accession>A0AAD5W353</accession>
<organism evidence="1 2">
    <name type="scientific">Leucocoprinus birnbaumii</name>
    <dbReference type="NCBI Taxonomy" id="56174"/>
    <lineage>
        <taxon>Eukaryota</taxon>
        <taxon>Fungi</taxon>
        <taxon>Dikarya</taxon>
        <taxon>Basidiomycota</taxon>
        <taxon>Agaricomycotina</taxon>
        <taxon>Agaricomycetes</taxon>
        <taxon>Agaricomycetidae</taxon>
        <taxon>Agaricales</taxon>
        <taxon>Agaricineae</taxon>
        <taxon>Agaricaceae</taxon>
        <taxon>Leucocoprinus</taxon>
    </lineage>
</organism>
<evidence type="ECO:0000313" key="1">
    <source>
        <dbReference type="EMBL" id="KAJ3577040.1"/>
    </source>
</evidence>
<protein>
    <submittedName>
        <fullName evidence="1">Uncharacterized protein</fullName>
    </submittedName>
</protein>
<reference evidence="1" key="1">
    <citation type="submission" date="2022-07" db="EMBL/GenBank/DDBJ databases">
        <title>Genome Sequence of Leucocoprinus birnbaumii.</title>
        <authorList>
            <person name="Buettner E."/>
        </authorList>
    </citation>
    <scope>NUCLEOTIDE SEQUENCE</scope>
    <source>
        <strain evidence="1">VT141</strain>
    </source>
</reference>
<name>A0AAD5W353_9AGAR</name>
<evidence type="ECO:0000313" key="2">
    <source>
        <dbReference type="Proteomes" id="UP001213000"/>
    </source>
</evidence>
<comment type="caution">
    <text evidence="1">The sequence shown here is derived from an EMBL/GenBank/DDBJ whole genome shotgun (WGS) entry which is preliminary data.</text>
</comment>
<dbReference type="EMBL" id="JANIEX010000001">
    <property type="protein sequence ID" value="KAJ3577040.1"/>
    <property type="molecule type" value="Genomic_DNA"/>
</dbReference>